<keyword evidence="4" id="KW-0732">Signal</keyword>
<dbReference type="InterPro" id="IPR000242">
    <property type="entry name" value="PTP_cat"/>
</dbReference>
<dbReference type="Pfam" id="PF00102">
    <property type="entry name" value="Y_phosphatase"/>
    <property type="match status" value="3"/>
</dbReference>
<feature type="domain" description="Tyrosine specific protein phosphatases" evidence="11">
    <location>
        <begin position="1244"/>
        <end position="1327"/>
    </location>
</feature>
<dbReference type="PANTHER" id="PTHR19134:SF562">
    <property type="entry name" value="PROTEIN-TYROSINE-PHOSPHATASE"/>
    <property type="match status" value="1"/>
</dbReference>
<evidence type="ECO:0000313" key="13">
    <source>
        <dbReference type="EMBL" id="ESO04681.1"/>
    </source>
</evidence>
<dbReference type="InterPro" id="IPR036116">
    <property type="entry name" value="FN3_sf"/>
</dbReference>
<sequence>MSDYDPSENSVRQKSTDTLMHSVLSLLKVFMCKCPLISITIFLLVTAHSFFQANLEEVREKKLDVEVYDVTRRQQEQAILHLSDDEMMNCPVINASDLVIKLLEPTFITSIELYNYNDESLDTLIEVTLEGTKKIEDRFNKIICAKRYELPHKTRICGRDPMFAKAIHLNDLASRNHLQLCEIKIFTCLPGYFNNTCNQTCHCMNQAVCRVENGQCPNLICDYGWKGISCQEACREGWFGSNCRHECHCAGAVACDITDGRCPRDLCDPLWFGYSCQTTLPKPTSTPYTSFETSDSINILWNCHNEENVVDGLSMMFAVLYKRVGRFEEFDGSEVDDDLTGSQGDGDVRQREKMNTEDVLKVVIGDNVLQAYENSSTNYLTIVNRLLEGWAVADLKVPYLQGKYTYETNIPNLKFNTNYTFCVFGYLLLPNNRVVWGELSLSSNNLKTSCKAPRSVLIQNVTSFTEELSGPIIYVLWKKLLPSETNCDKVLYYEIFYQEQQASFSSSSPWMKETVPPDRHDCYLTRDVLSGRNYQVKLVAVNNGRLESSSDLYLVSTPYDENNGSYPGLSDAHVDGMSTAKVGALGVTSTVIFLAAACSAVAFLLWRKKKAKKLKNYDKLCHQPPTTSHVCMANDVLSNSSNEVQAKIVIRPSSRVLTADQVTDLGGRVRSYRGSSAANNTSNHRVYEDFILPKSVHVRSMSDIEKLGHPIKLQDLEEFLQSEMNDGYETLRQEFDEIPAESPEATKIAGTNSFNITKNRFKDVIACDQTRVVLKRANSSNNNFNEPLTDYINANYIDVVHFLIGHKKERFYIATQGLYCFLMFNLFAIGSSSFTSSSSSLHHLGIIVFIITIIILLTAPGCKKNTIVDFWGMIWQEQCRRVVMVTNLVERSTIKCHQYWPDKLNSTRVYGDIAVRLTDVIKLTYFTVRSLDVRRGSETRSVKQFHFTAWPDQKVPEKLAQVVTFRNKIRSHDVTHGGVIVVHCSAGIGRSGAFIAMDRLLDEMEDGEEVVGVGERMVDVMKTTTMLRMQRCNMEQYIFLYQAVLEAYKFGNTIIQGSKIRQTVDAILKQNGVNGRSCLLEEQYELLQKVAMESTATITSSSFEVTLCALEPDNVDKNRYSTVLPDDKSRPFLTSVVEGTNDYINATYLNGYKYRNAYITTQMPLPQTVVDFWRLVFEHDCRVVVMLNFFQPDSQQSHGQYWPEDGEESECGPFLLRCLSFKRYGGVSARVVLLSYLSEFKSDEKFEMVCRDVSRLMGLMDAESCNVDVDLPVIVHCDDGQTISGMFVALCQIREQLQEEHEVDVFQIVRSIVCTRPGTFPHLGQLHFSYLMAVYFAEQQQQHQ</sequence>
<feature type="domain" description="Tyrosine-protein phosphatase" evidence="10">
    <location>
        <begin position="731"/>
        <end position="1047"/>
    </location>
</feature>
<evidence type="ECO:0000256" key="6">
    <source>
        <dbReference type="ARBA" id="ARBA00022912"/>
    </source>
</evidence>
<evidence type="ECO:0000256" key="9">
    <source>
        <dbReference type="SAM" id="Phobius"/>
    </source>
</evidence>
<dbReference type="InterPro" id="IPR000387">
    <property type="entry name" value="Tyr_Pase_dom"/>
</dbReference>
<dbReference type="KEGG" id="hro:HELRODRAFT_191688"/>
<dbReference type="EMBL" id="AMQM01004161">
    <property type="status" value="NOT_ANNOTATED_CDS"/>
    <property type="molecule type" value="Genomic_DNA"/>
</dbReference>
<keyword evidence="6" id="KW-0904">Protein phosphatase</keyword>
<evidence type="ECO:0000259" key="12">
    <source>
        <dbReference type="PROSITE" id="PS50853"/>
    </source>
</evidence>
<dbReference type="InterPro" id="IPR029021">
    <property type="entry name" value="Prot-tyrosine_phosphatase-like"/>
</dbReference>
<proteinExistence type="inferred from homology"/>
<dbReference type="RefSeq" id="XP_009017260.1">
    <property type="nucleotide sequence ID" value="XM_009019012.1"/>
</dbReference>
<feature type="domain" description="Fibronectin type-III" evidence="12">
    <location>
        <begin position="452"/>
        <end position="560"/>
    </location>
</feature>
<gene>
    <name evidence="14" type="primary">20212023</name>
    <name evidence="13" type="ORF">HELRODRAFT_191688</name>
</gene>
<evidence type="ECO:0000313" key="15">
    <source>
        <dbReference type="Proteomes" id="UP000015101"/>
    </source>
</evidence>
<feature type="transmembrane region" description="Helical" evidence="9">
    <location>
        <begin position="582"/>
        <end position="606"/>
    </location>
</feature>
<dbReference type="SUPFAM" id="SSF52799">
    <property type="entry name" value="(Phosphotyrosine protein) phosphatases II"/>
    <property type="match status" value="2"/>
</dbReference>
<keyword evidence="5" id="KW-0378">Hydrolase</keyword>
<comment type="catalytic activity">
    <reaction evidence="8">
        <text>O-phospho-L-tyrosyl-[protein] + H2O = L-tyrosyl-[protein] + phosphate</text>
        <dbReference type="Rhea" id="RHEA:10684"/>
        <dbReference type="Rhea" id="RHEA-COMP:10136"/>
        <dbReference type="Rhea" id="RHEA-COMP:20101"/>
        <dbReference type="ChEBI" id="CHEBI:15377"/>
        <dbReference type="ChEBI" id="CHEBI:43474"/>
        <dbReference type="ChEBI" id="CHEBI:46858"/>
        <dbReference type="ChEBI" id="CHEBI:61978"/>
        <dbReference type="EC" id="3.1.3.48"/>
    </reaction>
</comment>
<evidence type="ECO:0000256" key="3">
    <source>
        <dbReference type="ARBA" id="ARBA00013064"/>
    </source>
</evidence>
<dbReference type="PANTHER" id="PTHR19134">
    <property type="entry name" value="RECEPTOR-TYPE TYROSINE-PROTEIN PHOSPHATASE"/>
    <property type="match status" value="1"/>
</dbReference>
<dbReference type="Proteomes" id="UP000015101">
    <property type="component" value="Unassembled WGS sequence"/>
</dbReference>
<evidence type="ECO:0000256" key="1">
    <source>
        <dbReference type="ARBA" id="ARBA00004167"/>
    </source>
</evidence>
<dbReference type="Gene3D" id="2.170.300.10">
    <property type="entry name" value="Tie2 ligand-binding domain superfamily"/>
    <property type="match status" value="1"/>
</dbReference>
<dbReference type="Gene3D" id="2.60.40.10">
    <property type="entry name" value="Immunoglobulins"/>
    <property type="match status" value="1"/>
</dbReference>
<dbReference type="CDD" id="cd00063">
    <property type="entry name" value="FN3"/>
    <property type="match status" value="1"/>
</dbReference>
<dbReference type="GeneID" id="20212023"/>
<dbReference type="GO" id="GO:0007165">
    <property type="term" value="P:signal transduction"/>
    <property type="evidence" value="ECO:0000318"/>
    <property type="project" value="GO_Central"/>
</dbReference>
<feature type="domain" description="Tyrosine-protein phosphatase" evidence="10">
    <location>
        <begin position="1080"/>
        <end position="1336"/>
    </location>
</feature>
<keyword evidence="15" id="KW-1185">Reference proteome</keyword>
<dbReference type="PROSITE" id="PS50055">
    <property type="entry name" value="TYR_PHOSPHATASE_PTP"/>
    <property type="match status" value="2"/>
</dbReference>
<dbReference type="eggNOG" id="KOG1218">
    <property type="taxonomic scope" value="Eukaryota"/>
</dbReference>
<name>T1FT76_HELRO</name>
<dbReference type="HOGENOM" id="CLU_258160_0_0_1"/>
<evidence type="ECO:0000256" key="4">
    <source>
        <dbReference type="ARBA" id="ARBA00022729"/>
    </source>
</evidence>
<dbReference type="CTD" id="20212023"/>
<dbReference type="InterPro" id="IPR050348">
    <property type="entry name" value="Protein-Tyr_Phosphatase"/>
</dbReference>
<dbReference type="SMART" id="SM00404">
    <property type="entry name" value="PTPc_motif"/>
    <property type="match status" value="2"/>
</dbReference>
<keyword evidence="7 9" id="KW-0472">Membrane</keyword>
<comment type="similarity">
    <text evidence="2">Belongs to the protein-tyrosine phosphatase family.</text>
</comment>
<reference evidence="15" key="1">
    <citation type="submission" date="2012-12" db="EMBL/GenBank/DDBJ databases">
        <authorList>
            <person name="Hellsten U."/>
            <person name="Grimwood J."/>
            <person name="Chapman J.A."/>
            <person name="Shapiro H."/>
            <person name="Aerts A."/>
            <person name="Otillar R.P."/>
            <person name="Terry A.Y."/>
            <person name="Boore J.L."/>
            <person name="Simakov O."/>
            <person name="Marletaz F."/>
            <person name="Cho S.-J."/>
            <person name="Edsinger-Gonzales E."/>
            <person name="Havlak P."/>
            <person name="Kuo D.-H."/>
            <person name="Larsson T."/>
            <person name="Lv J."/>
            <person name="Arendt D."/>
            <person name="Savage R."/>
            <person name="Osoegawa K."/>
            <person name="de Jong P."/>
            <person name="Lindberg D.R."/>
            <person name="Seaver E.C."/>
            <person name="Weisblat D.A."/>
            <person name="Putnam N.H."/>
            <person name="Grigoriev I.V."/>
            <person name="Rokhsar D.S."/>
        </authorList>
    </citation>
    <scope>NUCLEOTIDE SEQUENCE</scope>
</reference>
<dbReference type="PROSITE" id="PS50056">
    <property type="entry name" value="TYR_PHOSPHATASE_2"/>
    <property type="match status" value="2"/>
</dbReference>
<evidence type="ECO:0000256" key="8">
    <source>
        <dbReference type="ARBA" id="ARBA00051722"/>
    </source>
</evidence>
<dbReference type="PROSITE" id="PS00383">
    <property type="entry name" value="TYR_PHOSPHATASE_1"/>
    <property type="match status" value="1"/>
</dbReference>
<dbReference type="SMART" id="SM00194">
    <property type="entry name" value="PTPc"/>
    <property type="match status" value="2"/>
</dbReference>
<organism evidence="14 15">
    <name type="scientific">Helobdella robusta</name>
    <name type="common">Californian leech</name>
    <dbReference type="NCBI Taxonomy" id="6412"/>
    <lineage>
        <taxon>Eukaryota</taxon>
        <taxon>Metazoa</taxon>
        <taxon>Spiralia</taxon>
        <taxon>Lophotrochozoa</taxon>
        <taxon>Annelida</taxon>
        <taxon>Clitellata</taxon>
        <taxon>Hirudinea</taxon>
        <taxon>Rhynchobdellida</taxon>
        <taxon>Glossiphoniidae</taxon>
        <taxon>Helobdella</taxon>
    </lineage>
</organism>
<dbReference type="GO" id="GO:0004725">
    <property type="term" value="F:protein tyrosine phosphatase activity"/>
    <property type="evidence" value="ECO:0000318"/>
    <property type="project" value="GO_Central"/>
</dbReference>
<dbReference type="OrthoDB" id="10253954at2759"/>
<reference evidence="13 15" key="2">
    <citation type="journal article" date="2013" name="Nature">
        <title>Insights into bilaterian evolution from three spiralian genomes.</title>
        <authorList>
            <person name="Simakov O."/>
            <person name="Marletaz F."/>
            <person name="Cho S.J."/>
            <person name="Edsinger-Gonzales E."/>
            <person name="Havlak P."/>
            <person name="Hellsten U."/>
            <person name="Kuo D.H."/>
            <person name="Larsson T."/>
            <person name="Lv J."/>
            <person name="Arendt D."/>
            <person name="Savage R."/>
            <person name="Osoegawa K."/>
            <person name="de Jong P."/>
            <person name="Grimwood J."/>
            <person name="Chapman J.A."/>
            <person name="Shapiro H."/>
            <person name="Aerts A."/>
            <person name="Otillar R.P."/>
            <person name="Terry A.Y."/>
            <person name="Boore J.L."/>
            <person name="Grigoriev I.V."/>
            <person name="Lindberg D.R."/>
            <person name="Seaver E.C."/>
            <person name="Weisblat D.A."/>
            <person name="Putnam N.H."/>
            <person name="Rokhsar D.S."/>
        </authorList>
    </citation>
    <scope>NUCLEOTIDE SEQUENCE</scope>
</reference>
<feature type="domain" description="Tyrosine specific protein phosphatases" evidence="11">
    <location>
        <begin position="963"/>
        <end position="1042"/>
    </location>
</feature>
<dbReference type="InterPro" id="IPR013783">
    <property type="entry name" value="Ig-like_fold"/>
</dbReference>
<evidence type="ECO:0000259" key="10">
    <source>
        <dbReference type="PROSITE" id="PS50055"/>
    </source>
</evidence>
<dbReference type="EC" id="3.1.3.48" evidence="3"/>
<evidence type="ECO:0000259" key="11">
    <source>
        <dbReference type="PROSITE" id="PS50056"/>
    </source>
</evidence>
<keyword evidence="9" id="KW-0812">Transmembrane</keyword>
<dbReference type="GO" id="GO:0016020">
    <property type="term" value="C:membrane"/>
    <property type="evidence" value="ECO:0007669"/>
    <property type="project" value="UniProtKB-SubCell"/>
</dbReference>
<dbReference type="FunFam" id="3.90.190.10:FF:000102">
    <property type="entry name" value="Receptor-type tyrosine-protein phosphatase"/>
    <property type="match status" value="1"/>
</dbReference>
<dbReference type="InterPro" id="IPR003961">
    <property type="entry name" value="FN3_dom"/>
</dbReference>
<evidence type="ECO:0000256" key="5">
    <source>
        <dbReference type="ARBA" id="ARBA00022801"/>
    </source>
</evidence>
<feature type="transmembrane region" description="Helical" evidence="9">
    <location>
        <begin position="30"/>
        <end position="51"/>
    </location>
</feature>
<comment type="subcellular location">
    <subcellularLocation>
        <location evidence="1">Membrane</location>
        <topology evidence="1">Single-pass membrane protein</topology>
    </subcellularLocation>
</comment>
<keyword evidence="9" id="KW-1133">Transmembrane helix</keyword>
<feature type="transmembrane region" description="Helical" evidence="9">
    <location>
        <begin position="841"/>
        <end position="859"/>
    </location>
</feature>
<evidence type="ECO:0000256" key="7">
    <source>
        <dbReference type="ARBA" id="ARBA00023136"/>
    </source>
</evidence>
<protein>
    <recommendedName>
        <fullName evidence="3">protein-tyrosine-phosphatase</fullName>
        <ecNumber evidence="3">3.1.3.48</ecNumber>
    </recommendedName>
</protein>
<reference evidence="14" key="3">
    <citation type="submission" date="2015-06" db="UniProtKB">
        <authorList>
            <consortium name="EnsemblMetazoa"/>
        </authorList>
    </citation>
    <scope>IDENTIFICATION</scope>
</reference>
<dbReference type="SUPFAM" id="SSF49265">
    <property type="entry name" value="Fibronectin type III"/>
    <property type="match status" value="1"/>
</dbReference>
<dbReference type="EMBL" id="KB096457">
    <property type="protein sequence ID" value="ESO04681.1"/>
    <property type="molecule type" value="Genomic_DNA"/>
</dbReference>
<dbReference type="Gene3D" id="3.90.190.10">
    <property type="entry name" value="Protein tyrosine phosphatase superfamily"/>
    <property type="match status" value="2"/>
</dbReference>
<accession>T1FT76</accession>
<dbReference type="InterPro" id="IPR003595">
    <property type="entry name" value="Tyr_Pase_cat"/>
</dbReference>
<dbReference type="PRINTS" id="PR00700">
    <property type="entry name" value="PRTYPHPHTASE"/>
</dbReference>
<feature type="transmembrane region" description="Helical" evidence="9">
    <location>
        <begin position="811"/>
        <end position="829"/>
    </location>
</feature>
<dbReference type="InterPro" id="IPR016130">
    <property type="entry name" value="Tyr_Pase_AS"/>
</dbReference>
<dbReference type="STRING" id="6412.T1FT76"/>
<evidence type="ECO:0000313" key="14">
    <source>
        <dbReference type="EnsemblMetazoa" id="HelroP191688"/>
    </source>
</evidence>
<dbReference type="PROSITE" id="PS50853">
    <property type="entry name" value="FN3"/>
    <property type="match status" value="1"/>
</dbReference>
<dbReference type="InParanoid" id="T1FT76"/>
<dbReference type="eggNOG" id="KOG4228">
    <property type="taxonomic scope" value="Eukaryota"/>
</dbReference>
<evidence type="ECO:0000256" key="2">
    <source>
        <dbReference type="ARBA" id="ARBA00009580"/>
    </source>
</evidence>
<dbReference type="EnsemblMetazoa" id="HelroT191688">
    <property type="protein sequence ID" value="HelroP191688"/>
    <property type="gene ID" value="HelroG191688"/>
</dbReference>